<organism evidence="2 3">
    <name type="scientific">Gellertiella hungarica</name>
    <dbReference type="NCBI Taxonomy" id="1572859"/>
    <lineage>
        <taxon>Bacteria</taxon>
        <taxon>Pseudomonadati</taxon>
        <taxon>Pseudomonadota</taxon>
        <taxon>Alphaproteobacteria</taxon>
        <taxon>Hyphomicrobiales</taxon>
        <taxon>Rhizobiaceae</taxon>
        <taxon>Gellertiella</taxon>
    </lineage>
</organism>
<dbReference type="Gene3D" id="3.20.20.150">
    <property type="entry name" value="Divalent-metal-dependent TIM barrel enzymes"/>
    <property type="match status" value="1"/>
</dbReference>
<dbReference type="EMBL" id="JACIEZ010000013">
    <property type="protein sequence ID" value="MBB4066987.1"/>
    <property type="molecule type" value="Genomic_DNA"/>
</dbReference>
<dbReference type="InterPro" id="IPR050312">
    <property type="entry name" value="IolE/XylAMocC-like"/>
</dbReference>
<accession>A0A7W6J922</accession>
<gene>
    <name evidence="2" type="ORF">GGR23_004214</name>
</gene>
<dbReference type="AlphaFoldDB" id="A0A7W6J922"/>
<dbReference type="SUPFAM" id="SSF51658">
    <property type="entry name" value="Xylose isomerase-like"/>
    <property type="match status" value="1"/>
</dbReference>
<dbReference type="InterPro" id="IPR036237">
    <property type="entry name" value="Xyl_isomerase-like_sf"/>
</dbReference>
<comment type="caution">
    <text evidence="2">The sequence shown here is derived from an EMBL/GenBank/DDBJ whole genome shotgun (WGS) entry which is preliminary data.</text>
</comment>
<dbReference type="InterPro" id="IPR013022">
    <property type="entry name" value="Xyl_isomerase-like_TIM-brl"/>
</dbReference>
<dbReference type="RefSeq" id="WP_183368258.1">
    <property type="nucleotide sequence ID" value="NZ_JACIEZ010000013.1"/>
</dbReference>
<reference evidence="2 3" key="1">
    <citation type="submission" date="2020-08" db="EMBL/GenBank/DDBJ databases">
        <title>Genomic Encyclopedia of Type Strains, Phase IV (KMG-IV): sequencing the most valuable type-strain genomes for metagenomic binning, comparative biology and taxonomic classification.</title>
        <authorList>
            <person name="Goeker M."/>
        </authorList>
    </citation>
    <scope>NUCLEOTIDE SEQUENCE [LARGE SCALE GENOMIC DNA]</scope>
    <source>
        <strain evidence="2 3">DSM 29853</strain>
    </source>
</reference>
<dbReference type="PANTHER" id="PTHR12110">
    <property type="entry name" value="HYDROXYPYRUVATE ISOMERASE"/>
    <property type="match status" value="1"/>
</dbReference>
<evidence type="ECO:0000259" key="1">
    <source>
        <dbReference type="Pfam" id="PF01261"/>
    </source>
</evidence>
<protein>
    <submittedName>
        <fullName evidence="2">Sugar phosphate isomerase/epimerase</fullName>
    </submittedName>
</protein>
<keyword evidence="2" id="KW-0413">Isomerase</keyword>
<dbReference type="Pfam" id="PF01261">
    <property type="entry name" value="AP_endonuc_2"/>
    <property type="match status" value="1"/>
</dbReference>
<name>A0A7W6J922_9HYPH</name>
<dbReference type="PANTHER" id="PTHR12110:SF41">
    <property type="entry name" value="INOSOSE DEHYDRATASE"/>
    <property type="match status" value="1"/>
</dbReference>
<dbReference type="GO" id="GO:0016853">
    <property type="term" value="F:isomerase activity"/>
    <property type="evidence" value="ECO:0007669"/>
    <property type="project" value="UniProtKB-KW"/>
</dbReference>
<evidence type="ECO:0000313" key="3">
    <source>
        <dbReference type="Proteomes" id="UP000528286"/>
    </source>
</evidence>
<keyword evidence="3" id="KW-1185">Reference proteome</keyword>
<sequence>MTKASFQLYSARNFQPFADVFATLAAAGYGEVEGFGFIYEGMSDGELSALRADLDRNGLTMPTGHFSIDILESNPTRAIEIARALGFESAYCPWLPPEHRPTTAKGWFALGQRLEKAGAPLVAAGLDFGWHNHDFEFFPLEDGSTAQEQIFSGGPSLSWEADIAWIVRGGADPFEWIERMGHRITSVHVKDIAPSGQNADEDGWADVGSGIVPWAKLMPALKATPARHFIMEHDNPNDLQRFATRSIAAFQSF</sequence>
<feature type="domain" description="Xylose isomerase-like TIM barrel" evidence="1">
    <location>
        <begin position="21"/>
        <end position="237"/>
    </location>
</feature>
<proteinExistence type="predicted"/>
<evidence type="ECO:0000313" key="2">
    <source>
        <dbReference type="EMBL" id="MBB4066987.1"/>
    </source>
</evidence>
<dbReference type="Proteomes" id="UP000528286">
    <property type="component" value="Unassembled WGS sequence"/>
</dbReference>